<dbReference type="Pfam" id="PF02576">
    <property type="entry name" value="RimP_N"/>
    <property type="match status" value="1"/>
</dbReference>
<dbReference type="AlphaFoldDB" id="A0A317T7Q0"/>
<sequence>MVKERLASFICGALVACGKESVFLVDVRVKGTARISKVEVLVDTDTGISIATCLLVNRCLIDVFEESEDVKSLVGDDYELTVSSPGIGEPIMNVRQYIRHTGHLLRLQYTDQDNVMHEAVGRLLTAEVLGVAAPFIVLEPIIERKGKKGVHSEPVRLELSCIKRAVVEVEF</sequence>
<keyword evidence="1 3" id="KW-0963">Cytoplasm</keyword>
<comment type="function">
    <text evidence="3">Required for maturation of 30S ribosomal subunits.</text>
</comment>
<protein>
    <recommendedName>
        <fullName evidence="3">Ribosome maturation factor RimP</fullName>
    </recommendedName>
</protein>
<dbReference type="Proteomes" id="UP000246278">
    <property type="component" value="Unassembled WGS sequence"/>
</dbReference>
<proteinExistence type="inferred from homology"/>
<feature type="domain" description="Ribosome maturation factor RimP N-terminal" evidence="4">
    <location>
        <begin position="22"/>
        <end position="87"/>
    </location>
</feature>
<evidence type="ECO:0000313" key="5">
    <source>
        <dbReference type="EMBL" id="PWW82330.1"/>
    </source>
</evidence>
<dbReference type="InterPro" id="IPR003728">
    <property type="entry name" value="Ribosome_maturation_RimP"/>
</dbReference>
<evidence type="ECO:0000259" key="4">
    <source>
        <dbReference type="Pfam" id="PF02576"/>
    </source>
</evidence>
<comment type="similarity">
    <text evidence="3">Belongs to the RimP family.</text>
</comment>
<comment type="subcellular location">
    <subcellularLocation>
        <location evidence="3">Cytoplasm</location>
    </subcellularLocation>
</comment>
<dbReference type="InterPro" id="IPR035956">
    <property type="entry name" value="RimP_N_sf"/>
</dbReference>
<evidence type="ECO:0000256" key="1">
    <source>
        <dbReference type="ARBA" id="ARBA00022490"/>
    </source>
</evidence>
<organism evidence="5 6">
    <name type="scientific">Prosthecochloris marina</name>
    <dbReference type="NCBI Taxonomy" id="2017681"/>
    <lineage>
        <taxon>Bacteria</taxon>
        <taxon>Pseudomonadati</taxon>
        <taxon>Chlorobiota</taxon>
        <taxon>Chlorobiia</taxon>
        <taxon>Chlorobiales</taxon>
        <taxon>Chlorobiaceae</taxon>
        <taxon>Prosthecochloris</taxon>
    </lineage>
</organism>
<dbReference type="EMBL" id="PDNZ01000003">
    <property type="protein sequence ID" value="PWW82330.1"/>
    <property type="molecule type" value="Genomic_DNA"/>
</dbReference>
<keyword evidence="6" id="KW-1185">Reference proteome</keyword>
<dbReference type="InterPro" id="IPR028989">
    <property type="entry name" value="RimP_N"/>
</dbReference>
<evidence type="ECO:0000256" key="2">
    <source>
        <dbReference type="ARBA" id="ARBA00022517"/>
    </source>
</evidence>
<reference evidence="6" key="1">
    <citation type="submission" date="2017-10" db="EMBL/GenBank/DDBJ databases">
        <authorList>
            <person name="Gaisin V.A."/>
            <person name="Rysina M.S."/>
            <person name="Grouzdev D.S."/>
        </authorList>
    </citation>
    <scope>NUCLEOTIDE SEQUENCE [LARGE SCALE GENOMIC DNA]</scope>
    <source>
        <strain evidence="6">V1</strain>
    </source>
</reference>
<dbReference type="PANTHER" id="PTHR33867">
    <property type="entry name" value="RIBOSOME MATURATION FACTOR RIMP"/>
    <property type="match status" value="1"/>
</dbReference>
<keyword evidence="2 3" id="KW-0690">Ribosome biogenesis</keyword>
<dbReference type="PANTHER" id="PTHR33867:SF1">
    <property type="entry name" value="RIBOSOME MATURATION FACTOR RIMP"/>
    <property type="match status" value="1"/>
</dbReference>
<dbReference type="GO" id="GO:0006412">
    <property type="term" value="P:translation"/>
    <property type="evidence" value="ECO:0007669"/>
    <property type="project" value="TreeGrafter"/>
</dbReference>
<comment type="caution">
    <text evidence="5">The sequence shown here is derived from an EMBL/GenBank/DDBJ whole genome shotgun (WGS) entry which is preliminary data.</text>
</comment>
<dbReference type="GO" id="GO:0000028">
    <property type="term" value="P:ribosomal small subunit assembly"/>
    <property type="evidence" value="ECO:0007669"/>
    <property type="project" value="TreeGrafter"/>
</dbReference>
<gene>
    <name evidence="3" type="primary">rimP</name>
    <name evidence="5" type="ORF">CR164_04815</name>
</gene>
<dbReference type="Gene3D" id="3.30.300.70">
    <property type="entry name" value="RimP-like superfamily, N-terminal"/>
    <property type="match status" value="1"/>
</dbReference>
<dbReference type="PROSITE" id="PS51257">
    <property type="entry name" value="PROKAR_LIPOPROTEIN"/>
    <property type="match status" value="1"/>
</dbReference>
<dbReference type="GO" id="GO:0005829">
    <property type="term" value="C:cytosol"/>
    <property type="evidence" value="ECO:0007669"/>
    <property type="project" value="TreeGrafter"/>
</dbReference>
<name>A0A317T7Q0_9CHLB</name>
<evidence type="ECO:0000256" key="3">
    <source>
        <dbReference type="HAMAP-Rule" id="MF_01077"/>
    </source>
</evidence>
<dbReference type="OrthoDB" id="9789702at2"/>
<accession>A0A317T7Q0</accession>
<evidence type="ECO:0000313" key="6">
    <source>
        <dbReference type="Proteomes" id="UP000246278"/>
    </source>
</evidence>
<dbReference type="SUPFAM" id="SSF75420">
    <property type="entry name" value="YhbC-like, N-terminal domain"/>
    <property type="match status" value="1"/>
</dbReference>
<dbReference type="HAMAP" id="MF_01077">
    <property type="entry name" value="RimP"/>
    <property type="match status" value="1"/>
</dbReference>